<evidence type="ECO:0000313" key="1">
    <source>
        <dbReference type="EMBL" id="TQV88892.1"/>
    </source>
</evidence>
<reference evidence="1 2" key="1">
    <citation type="submission" date="2019-07" db="EMBL/GenBank/DDBJ databases">
        <title>Draft genome for Aliikangiella sp. M105.</title>
        <authorList>
            <person name="Wang G."/>
        </authorList>
    </citation>
    <scope>NUCLEOTIDE SEQUENCE [LARGE SCALE GENOMIC DNA]</scope>
    <source>
        <strain evidence="1 2">M105</strain>
    </source>
</reference>
<proteinExistence type="predicted"/>
<dbReference type="InterPro" id="IPR011050">
    <property type="entry name" value="Pectin_lyase_fold/virulence"/>
</dbReference>
<dbReference type="InterPro" id="IPR012334">
    <property type="entry name" value="Pectin_lyas_fold"/>
</dbReference>
<dbReference type="OrthoDB" id="6205764at2"/>
<name>A0A545UHF0_9GAMM</name>
<gene>
    <name evidence="1" type="ORF">FLL46_04985</name>
</gene>
<dbReference type="RefSeq" id="WP_142892377.1">
    <property type="nucleotide sequence ID" value="NZ_ML660161.1"/>
</dbReference>
<organism evidence="1 2">
    <name type="scientific">Aliikangiella coralliicola</name>
    <dbReference type="NCBI Taxonomy" id="2592383"/>
    <lineage>
        <taxon>Bacteria</taxon>
        <taxon>Pseudomonadati</taxon>
        <taxon>Pseudomonadota</taxon>
        <taxon>Gammaproteobacteria</taxon>
        <taxon>Oceanospirillales</taxon>
        <taxon>Pleioneaceae</taxon>
        <taxon>Aliikangiella</taxon>
    </lineage>
</organism>
<dbReference type="Proteomes" id="UP000315439">
    <property type="component" value="Unassembled WGS sequence"/>
</dbReference>
<dbReference type="AlphaFoldDB" id="A0A545UHF0"/>
<dbReference type="SUPFAM" id="SSF51126">
    <property type="entry name" value="Pectin lyase-like"/>
    <property type="match status" value="1"/>
</dbReference>
<comment type="caution">
    <text evidence="1">The sequence shown here is derived from an EMBL/GenBank/DDBJ whole genome shotgun (WGS) entry which is preliminary data.</text>
</comment>
<protein>
    <submittedName>
        <fullName evidence="1">Uncharacterized protein</fullName>
    </submittedName>
</protein>
<keyword evidence="2" id="KW-1185">Reference proteome</keyword>
<evidence type="ECO:0000313" key="2">
    <source>
        <dbReference type="Proteomes" id="UP000315439"/>
    </source>
</evidence>
<accession>A0A545UHF0</accession>
<sequence>MKNRLNFHIIFFIIGAVGGFNQLSFASTKINNDQSTSVNAEATKLAHTHLLGKDKFLKIEDMGLHSVKHGEVFRFQPKITGKVSICRKDLGHDDVFVDSETGKISWDTSKLAFGRGFHIRIKCSNNAGSTYASMVVHVDKSGKSKLRVAGKNGVSPYIGVAGKEMKSGDTIVFPDGVYPVSVQKKYQNAFKRSAPKKGTEEQFSTLIAQHPGGAIVSGAPYGKWPKQKNAFQFSETHFVAIVGFVIENVQRSGFTTIAPGNRLLIDFVGVAGAGTWMQPCSDFEKSQTGKCSNAGLRVNGGTPLIQNSYDWGHNRYGIMTRSTSGSITRRSFVRLDEHKGDQPYGGFSNYCDEAHLSQDNTVFDSLAIGAPHYKHYAGLEAYPATGCERLNAKLKTEGLLAVNNKLSLSLMDQKEGPVHQWSHIVSYDSQGTCTPQRNFCGNWLLQADKLTKVSNSFFGKARSFGGIENKSTAFDNKDVVLDDSVTLWDIPGVASRGEVPRYLPQPLMYYRGRSDTFYGDEGYDQVTNVRRWPIGGEDIIAAQMRSYDNPKAFKVGGGEVHIKGNRGAVAKGDSMSAYFWSYIDKKIPPLAVRVKNKGKYHRVSWEPFVTKRQALVKQWKVVCLTGKEQVLTQLQADQLVYQSKSTQCQDYAVKAVYEGGESGIAYIEKPL</sequence>
<dbReference type="Gene3D" id="2.160.20.10">
    <property type="entry name" value="Single-stranded right-handed beta-helix, Pectin lyase-like"/>
    <property type="match status" value="1"/>
</dbReference>
<dbReference type="EMBL" id="VIKS01000003">
    <property type="protein sequence ID" value="TQV88892.1"/>
    <property type="molecule type" value="Genomic_DNA"/>
</dbReference>